<sequence length="233" mass="26917">MRLIYGNKRCVYENEHILKEFNGRSMIVVSNHIKPRSKFLRMISMPYDAFMIRHLLKLHGIYATAMTSYDSGKRTKGTRNGKPHKNRKEQLIKGIVKSMDLIPLNRNESDPHTIREIKHRIDAGNLGLGIFPEGTYFRGFRKSRKLHGGMAILSKRYNLPILPLFIDAYNSNKPGRISIGNPLWEPMDAHLVTEYIAKEFLRLKERRSVEFEDEQLLGNDFTYGAGAENKALK</sequence>
<dbReference type="SMART" id="SM00563">
    <property type="entry name" value="PlsC"/>
    <property type="match status" value="1"/>
</dbReference>
<keyword evidence="2" id="KW-0808">Transferase</keyword>
<dbReference type="EMBL" id="RQGD01000010">
    <property type="protein sequence ID" value="TGL62337.1"/>
    <property type="molecule type" value="Genomic_DNA"/>
</dbReference>
<protein>
    <submittedName>
        <fullName evidence="2">1-acyl-sn-glycerol-3-phosphate acyltransferase</fullName>
    </submittedName>
</protein>
<dbReference type="SUPFAM" id="SSF69593">
    <property type="entry name" value="Glycerol-3-phosphate (1)-acyltransferase"/>
    <property type="match status" value="1"/>
</dbReference>
<gene>
    <name evidence="2" type="ORF">EHQ58_03560</name>
</gene>
<dbReference type="GO" id="GO:0016746">
    <property type="term" value="F:acyltransferase activity"/>
    <property type="evidence" value="ECO:0007669"/>
    <property type="project" value="UniProtKB-KW"/>
</dbReference>
<organism evidence="2 3">
    <name type="scientific">Leptospira ognonensis</name>
    <dbReference type="NCBI Taxonomy" id="2484945"/>
    <lineage>
        <taxon>Bacteria</taxon>
        <taxon>Pseudomonadati</taxon>
        <taxon>Spirochaetota</taxon>
        <taxon>Spirochaetia</taxon>
        <taxon>Leptospirales</taxon>
        <taxon>Leptospiraceae</taxon>
        <taxon>Leptospira</taxon>
    </lineage>
</organism>
<evidence type="ECO:0000313" key="2">
    <source>
        <dbReference type="EMBL" id="TGL62337.1"/>
    </source>
</evidence>
<name>A0A4R9K9D8_9LEPT</name>
<reference evidence="2" key="1">
    <citation type="journal article" date="2019" name="PLoS Negl. Trop. Dis.">
        <title>Revisiting the worldwide diversity of Leptospira species in the environment.</title>
        <authorList>
            <person name="Vincent A.T."/>
            <person name="Schiettekatte O."/>
            <person name="Bourhy P."/>
            <person name="Veyrier F.J."/>
            <person name="Picardeau M."/>
        </authorList>
    </citation>
    <scope>NUCLEOTIDE SEQUENCE [LARGE SCALE GENOMIC DNA]</scope>
    <source>
        <strain evidence="2">201702476</strain>
    </source>
</reference>
<keyword evidence="3" id="KW-1185">Reference proteome</keyword>
<dbReference type="OrthoDB" id="335636at2"/>
<keyword evidence="2" id="KW-0012">Acyltransferase</keyword>
<dbReference type="InterPro" id="IPR002123">
    <property type="entry name" value="Plipid/glycerol_acylTrfase"/>
</dbReference>
<dbReference type="Pfam" id="PF01553">
    <property type="entry name" value="Acyltransferase"/>
    <property type="match status" value="1"/>
</dbReference>
<dbReference type="Proteomes" id="UP000297693">
    <property type="component" value="Unassembled WGS sequence"/>
</dbReference>
<evidence type="ECO:0000313" key="3">
    <source>
        <dbReference type="Proteomes" id="UP000297693"/>
    </source>
</evidence>
<feature type="domain" description="Phospholipid/glycerol acyltransferase" evidence="1">
    <location>
        <begin position="26"/>
        <end position="169"/>
    </location>
</feature>
<proteinExistence type="predicted"/>
<comment type="caution">
    <text evidence="2">The sequence shown here is derived from an EMBL/GenBank/DDBJ whole genome shotgun (WGS) entry which is preliminary data.</text>
</comment>
<accession>A0A4R9K9D8</accession>
<evidence type="ECO:0000259" key="1">
    <source>
        <dbReference type="SMART" id="SM00563"/>
    </source>
</evidence>
<dbReference type="AlphaFoldDB" id="A0A4R9K9D8"/>